<dbReference type="Proteomes" id="UP001597294">
    <property type="component" value="Unassembled WGS sequence"/>
</dbReference>
<dbReference type="SUPFAM" id="SSF48695">
    <property type="entry name" value="Multiheme cytochromes"/>
    <property type="match status" value="1"/>
</dbReference>
<organism evidence="1 2">
    <name type="scientific">Kiloniella antarctica</name>
    <dbReference type="NCBI Taxonomy" id="1550907"/>
    <lineage>
        <taxon>Bacteria</taxon>
        <taxon>Pseudomonadati</taxon>
        <taxon>Pseudomonadota</taxon>
        <taxon>Alphaproteobacteria</taxon>
        <taxon>Rhodospirillales</taxon>
        <taxon>Kiloniellaceae</taxon>
        <taxon>Kiloniella</taxon>
    </lineage>
</organism>
<dbReference type="EMBL" id="JBHUII010000010">
    <property type="protein sequence ID" value="MFD2207092.1"/>
    <property type="molecule type" value="Genomic_DNA"/>
</dbReference>
<proteinExistence type="predicted"/>
<dbReference type="InterPro" id="IPR036280">
    <property type="entry name" value="Multihaem_cyt_sf"/>
</dbReference>
<sequence>MKKLFINFVLRTFTTSSLILLVSCTPHENPQKSSHKGKGQTSASYGNMCAAAIRDLPAFSCQTGALIPITINGGQTPNSYYPDMDCDRPSLLPLGKNSDGQCIPYSRVLNLSVGDAQVAALCRQKKIRTESSVLYDEIDIVAHNAKDGSTCWFQAAGKNGQPIDGTLVPSPMKIAKAKDYKKVKAIWNTPAQTAKDDCGGCHDNDPFMYSPFIGQVWEHVPTDPEGWYKHLGQDFKDWKPVSLSTRNNPCVGCHRLGVQFTSGQGTEEATGLAEIANADEWAQTYPASHFMPVGNFHSQAQWNVIYAKAVDDILECHKAYGNNDKSKLGILGCLTEPITGKP</sequence>
<dbReference type="PROSITE" id="PS51257">
    <property type="entry name" value="PROKAR_LIPOPROTEIN"/>
    <property type="match status" value="1"/>
</dbReference>
<protein>
    <recommendedName>
        <fullName evidence="3">Cytochrome c domain-containing protein</fullName>
    </recommendedName>
</protein>
<dbReference type="RefSeq" id="WP_380253381.1">
    <property type="nucleotide sequence ID" value="NZ_JBHUII010000010.1"/>
</dbReference>
<accession>A0ABW5BLT5</accession>
<keyword evidence="2" id="KW-1185">Reference proteome</keyword>
<evidence type="ECO:0000313" key="1">
    <source>
        <dbReference type="EMBL" id="MFD2207092.1"/>
    </source>
</evidence>
<comment type="caution">
    <text evidence="1">The sequence shown here is derived from an EMBL/GenBank/DDBJ whole genome shotgun (WGS) entry which is preliminary data.</text>
</comment>
<name>A0ABW5BLT5_9PROT</name>
<evidence type="ECO:0000313" key="2">
    <source>
        <dbReference type="Proteomes" id="UP001597294"/>
    </source>
</evidence>
<gene>
    <name evidence="1" type="ORF">ACFSKO_15800</name>
</gene>
<reference evidence="2" key="1">
    <citation type="journal article" date="2019" name="Int. J. Syst. Evol. Microbiol.">
        <title>The Global Catalogue of Microorganisms (GCM) 10K type strain sequencing project: providing services to taxonomists for standard genome sequencing and annotation.</title>
        <authorList>
            <consortium name="The Broad Institute Genomics Platform"/>
            <consortium name="The Broad Institute Genome Sequencing Center for Infectious Disease"/>
            <person name="Wu L."/>
            <person name="Ma J."/>
        </authorList>
    </citation>
    <scope>NUCLEOTIDE SEQUENCE [LARGE SCALE GENOMIC DNA]</scope>
    <source>
        <strain evidence="2">CGMCC 4.7192</strain>
    </source>
</reference>
<evidence type="ECO:0008006" key="3">
    <source>
        <dbReference type="Google" id="ProtNLM"/>
    </source>
</evidence>